<evidence type="ECO:0000259" key="8">
    <source>
        <dbReference type="Pfam" id="PF08245"/>
    </source>
</evidence>
<keyword evidence="5" id="KW-0067">ATP-binding</keyword>
<keyword evidence="4" id="KW-0547">Nucleotide-binding</keyword>
<sequence length="523" mass="56332">MHQLKYRRSCNVLTVDLSDSIISSIKSACRKYSTLLESFVNWEQKGIPKSAGLSNSKDFDLNRMRKLLGGLGNPHLSWPAVHVAGSKGKGSTVALISSVLRSAGYKVGVYMSPHMHHISERISTDMWTHLRPESFEALVQNNSKTLEHVQQAEGGALSHFEAVTGLAYRHFADEKVDIGVIETGLGGLTDATNVIDEQQLQLAVITSLGYEHVDALGGSIQSIAAAKAGILKRGRPVVLSRQQHEEALQVVLEHAHHGGCEVLRAEQMVQVKHHSYSVDPLRLQSSAIEHLHISGPDGIELEACSSLIGAHQHDNIATAVTCLCKLRGMGWAISDQHISLGIERARLPGRFQVMCLQSPGEGRVLGTITSDTNSSPPSPQRYVVLDGAHTRESASALTSTLRVVFPSEPIVLVIAMASDKEHRAVIEEMRKCGPKAVVFTSTAIAGSSDRSCAPGVLASHWQVASMTSSQPMSYGRCRQLIQASLPAAIDKAKHELSGHGPGGIICVTGSLHAAAEAERFLTR</sequence>
<dbReference type="Gene3D" id="3.40.1190.10">
    <property type="entry name" value="Mur-like, catalytic domain"/>
    <property type="match status" value="1"/>
</dbReference>
<organism evidence="9 10">
    <name type="scientific">Chlamydomonas eustigma</name>
    <dbReference type="NCBI Taxonomy" id="1157962"/>
    <lineage>
        <taxon>Eukaryota</taxon>
        <taxon>Viridiplantae</taxon>
        <taxon>Chlorophyta</taxon>
        <taxon>core chlorophytes</taxon>
        <taxon>Chlorophyceae</taxon>
        <taxon>CS clade</taxon>
        <taxon>Chlamydomonadales</taxon>
        <taxon>Chlamydomonadaceae</taxon>
        <taxon>Chlamydomonas</taxon>
    </lineage>
</organism>
<dbReference type="PANTHER" id="PTHR11136:SF0">
    <property type="entry name" value="DIHYDROFOLATE SYNTHETASE-RELATED"/>
    <property type="match status" value="1"/>
</dbReference>
<evidence type="ECO:0000256" key="5">
    <source>
        <dbReference type="ARBA" id="ARBA00022840"/>
    </source>
</evidence>
<dbReference type="PROSITE" id="PS01012">
    <property type="entry name" value="FOLYLPOLYGLU_SYNT_2"/>
    <property type="match status" value="1"/>
</dbReference>
<accession>A0A250WYG9</accession>
<dbReference type="GO" id="GO:0005524">
    <property type="term" value="F:ATP binding"/>
    <property type="evidence" value="ECO:0007669"/>
    <property type="project" value="UniProtKB-KW"/>
</dbReference>
<proteinExistence type="inferred from homology"/>
<dbReference type="OrthoDB" id="5212574at2759"/>
<dbReference type="EMBL" id="BEGY01000012">
    <property type="protein sequence ID" value="GAX75550.1"/>
    <property type="molecule type" value="Genomic_DNA"/>
</dbReference>
<feature type="domain" description="Mur ligase central" evidence="8">
    <location>
        <begin position="83"/>
        <end position="322"/>
    </location>
</feature>
<dbReference type="GO" id="GO:0046872">
    <property type="term" value="F:metal ion binding"/>
    <property type="evidence" value="ECO:0007669"/>
    <property type="project" value="UniProtKB-KW"/>
</dbReference>
<dbReference type="NCBIfam" id="TIGR01499">
    <property type="entry name" value="folC"/>
    <property type="match status" value="1"/>
</dbReference>
<evidence type="ECO:0000313" key="9">
    <source>
        <dbReference type="EMBL" id="GAX75550.1"/>
    </source>
</evidence>
<dbReference type="SUPFAM" id="SSF53623">
    <property type="entry name" value="MurD-like peptide ligases, catalytic domain"/>
    <property type="match status" value="1"/>
</dbReference>
<protein>
    <submittedName>
        <fullName evidence="9">Uncharacterized protein</fullName>
    </submittedName>
</protein>
<keyword evidence="6" id="KW-0460">Magnesium</keyword>
<dbReference type="InterPro" id="IPR036615">
    <property type="entry name" value="Mur_ligase_C_dom_sf"/>
</dbReference>
<dbReference type="STRING" id="1157962.A0A250WYG9"/>
<feature type="domain" description="Mur ligase C-terminal" evidence="7">
    <location>
        <begin position="382"/>
        <end position="510"/>
    </location>
</feature>
<dbReference type="Pfam" id="PF08245">
    <property type="entry name" value="Mur_ligase_M"/>
    <property type="match status" value="1"/>
</dbReference>
<dbReference type="GO" id="GO:0005737">
    <property type="term" value="C:cytoplasm"/>
    <property type="evidence" value="ECO:0007669"/>
    <property type="project" value="TreeGrafter"/>
</dbReference>
<evidence type="ECO:0000256" key="3">
    <source>
        <dbReference type="ARBA" id="ARBA00022723"/>
    </source>
</evidence>
<evidence type="ECO:0000313" key="10">
    <source>
        <dbReference type="Proteomes" id="UP000232323"/>
    </source>
</evidence>
<dbReference type="PANTHER" id="PTHR11136">
    <property type="entry name" value="FOLYLPOLYGLUTAMATE SYNTHASE-RELATED"/>
    <property type="match status" value="1"/>
</dbReference>
<dbReference type="SUPFAM" id="SSF53244">
    <property type="entry name" value="MurD-like peptide ligases, peptide-binding domain"/>
    <property type="match status" value="1"/>
</dbReference>
<dbReference type="Pfam" id="PF02875">
    <property type="entry name" value="Mur_ligase_C"/>
    <property type="match status" value="1"/>
</dbReference>
<comment type="similarity">
    <text evidence="1">Belongs to the folylpolyglutamate synthase family.</text>
</comment>
<evidence type="ECO:0000256" key="2">
    <source>
        <dbReference type="ARBA" id="ARBA00022598"/>
    </source>
</evidence>
<dbReference type="Gene3D" id="3.90.190.20">
    <property type="entry name" value="Mur ligase, C-terminal domain"/>
    <property type="match status" value="1"/>
</dbReference>
<keyword evidence="2" id="KW-0436">Ligase</keyword>
<comment type="caution">
    <text evidence="9">The sequence shown here is derived from an EMBL/GenBank/DDBJ whole genome shotgun (WGS) entry which is preliminary data.</text>
</comment>
<keyword evidence="3" id="KW-0479">Metal-binding</keyword>
<dbReference type="GO" id="GO:0008841">
    <property type="term" value="F:dihydrofolate synthase activity"/>
    <property type="evidence" value="ECO:0007669"/>
    <property type="project" value="TreeGrafter"/>
</dbReference>
<dbReference type="GO" id="GO:0004326">
    <property type="term" value="F:tetrahydrofolylpolyglutamate synthase activity"/>
    <property type="evidence" value="ECO:0007669"/>
    <property type="project" value="InterPro"/>
</dbReference>
<dbReference type="Proteomes" id="UP000232323">
    <property type="component" value="Unassembled WGS sequence"/>
</dbReference>
<evidence type="ECO:0000256" key="6">
    <source>
        <dbReference type="ARBA" id="ARBA00022842"/>
    </source>
</evidence>
<evidence type="ECO:0000256" key="1">
    <source>
        <dbReference type="ARBA" id="ARBA00008276"/>
    </source>
</evidence>
<keyword evidence="10" id="KW-1185">Reference proteome</keyword>
<evidence type="ECO:0000259" key="7">
    <source>
        <dbReference type="Pfam" id="PF02875"/>
    </source>
</evidence>
<dbReference type="InterPro" id="IPR013221">
    <property type="entry name" value="Mur_ligase_cen"/>
</dbReference>
<dbReference type="AlphaFoldDB" id="A0A250WYG9"/>
<dbReference type="InterPro" id="IPR001645">
    <property type="entry name" value="Folylpolyglutamate_synth"/>
</dbReference>
<dbReference type="InterPro" id="IPR004101">
    <property type="entry name" value="Mur_ligase_C"/>
</dbReference>
<evidence type="ECO:0000256" key="4">
    <source>
        <dbReference type="ARBA" id="ARBA00022741"/>
    </source>
</evidence>
<dbReference type="InterPro" id="IPR018109">
    <property type="entry name" value="Folylpolyglutamate_synth_CS"/>
</dbReference>
<reference evidence="9 10" key="1">
    <citation type="submission" date="2017-08" db="EMBL/GenBank/DDBJ databases">
        <title>Acidophilic green algal genome provides insights into adaptation to an acidic environment.</title>
        <authorList>
            <person name="Hirooka S."/>
            <person name="Hirose Y."/>
            <person name="Kanesaki Y."/>
            <person name="Higuchi S."/>
            <person name="Fujiwara T."/>
            <person name="Onuma R."/>
            <person name="Era A."/>
            <person name="Ohbayashi R."/>
            <person name="Uzuka A."/>
            <person name="Nozaki H."/>
            <person name="Yoshikawa H."/>
            <person name="Miyagishima S.Y."/>
        </authorList>
    </citation>
    <scope>NUCLEOTIDE SEQUENCE [LARGE SCALE GENOMIC DNA]</scope>
    <source>
        <strain evidence="9 10">NIES-2499</strain>
    </source>
</reference>
<gene>
    <name evidence="9" type="ORF">CEUSTIGMA_g2993.t1</name>
</gene>
<name>A0A250WYG9_9CHLO</name>
<dbReference type="InterPro" id="IPR036565">
    <property type="entry name" value="Mur-like_cat_sf"/>
</dbReference>